<evidence type="ECO:0000313" key="9">
    <source>
        <dbReference type="EMBL" id="CAA4701129.1"/>
    </source>
</evidence>
<dbReference type="Proteomes" id="UP000507112">
    <property type="component" value="Unassembled WGS sequence"/>
</dbReference>
<evidence type="ECO:0000313" key="6">
    <source>
        <dbReference type="EMBL" id="CAA4149258.1"/>
    </source>
</evidence>
<dbReference type="EMBL" id="CAIGXB010000011">
    <property type="protein sequence ID" value="CAC5807818.1"/>
    <property type="molecule type" value="Genomic_DNA"/>
</dbReference>
<keyword evidence="2 5" id="KW-0812">Transmembrane</keyword>
<dbReference type="EMBL" id="CACUNS010000016">
    <property type="protein sequence ID" value="CAA6117682.1"/>
    <property type="molecule type" value="Genomic_DNA"/>
</dbReference>
<evidence type="ECO:0000313" key="14">
    <source>
        <dbReference type="EMBL" id="RZH93493.1"/>
    </source>
</evidence>
<evidence type="ECO:0000313" key="17">
    <source>
        <dbReference type="Proteomes" id="UP000442782"/>
    </source>
</evidence>
<evidence type="ECO:0000313" key="13">
    <source>
        <dbReference type="EMBL" id="CAC8230784.1"/>
    </source>
</evidence>
<evidence type="ECO:0000256" key="4">
    <source>
        <dbReference type="ARBA" id="ARBA00023136"/>
    </source>
</evidence>
<dbReference type="Proteomes" id="UP000442696">
    <property type="component" value="Unassembled WGS sequence"/>
</dbReference>
<feature type="transmembrane region" description="Helical" evidence="5">
    <location>
        <begin position="12"/>
        <end position="32"/>
    </location>
</feature>
<dbReference type="Proteomes" id="UP000443708">
    <property type="component" value="Unassembled WGS sequence"/>
</dbReference>
<dbReference type="EMBL" id="CACTOE010000017">
    <property type="protein sequence ID" value="CAA4149258.1"/>
    <property type="molecule type" value="Genomic_DNA"/>
</dbReference>
<dbReference type="RefSeq" id="WP_000593050.1">
    <property type="nucleotide sequence ID" value="NZ_AP025249.1"/>
</dbReference>
<name>A0A2I7Y9A6_STAAU</name>
<evidence type="ECO:0000313" key="10">
    <source>
        <dbReference type="EMBL" id="CAA6117682.1"/>
    </source>
</evidence>
<dbReference type="GO" id="GO:0016020">
    <property type="term" value="C:membrane"/>
    <property type="evidence" value="ECO:0007669"/>
    <property type="project" value="UniProtKB-SubCell"/>
</dbReference>
<gene>
    <name evidence="14" type="ORF">EIG94_07085</name>
    <name evidence="6" type="ORF">SAMEA1029512_02227</name>
    <name evidence="7" type="ORF">SAMEA1029528_02355</name>
    <name evidence="8" type="ORF">SAMEA2078260_02288</name>
    <name evidence="10" type="ORF">SAMEA2078588_02339</name>
    <name evidence="11" type="ORF">SAMEA2080344_02395</name>
    <name evidence="9" type="ORF">SAMEA2081063_02380</name>
    <name evidence="12" type="ORF">SAMEA4008575_02418</name>
    <name evidence="13" type="ORF">SAMEA70146418_02392</name>
</gene>
<evidence type="ECO:0000313" key="18">
    <source>
        <dbReference type="Proteomes" id="UP000443506"/>
    </source>
</evidence>
<organism evidence="8 16">
    <name type="scientific">Staphylococcus aureus</name>
    <dbReference type="NCBI Taxonomy" id="1280"/>
    <lineage>
        <taxon>Bacteria</taxon>
        <taxon>Bacillati</taxon>
        <taxon>Bacillota</taxon>
        <taxon>Bacilli</taxon>
        <taxon>Bacillales</taxon>
        <taxon>Staphylococcaceae</taxon>
        <taxon>Staphylococcus</taxon>
    </lineage>
</organism>
<proteinExistence type="predicted"/>
<evidence type="ECO:0000313" key="22">
    <source>
        <dbReference type="Proteomes" id="UP000505390"/>
    </source>
</evidence>
<evidence type="ECO:0000256" key="2">
    <source>
        <dbReference type="ARBA" id="ARBA00022692"/>
    </source>
</evidence>
<dbReference type="EMBL" id="CAIIGD010000010">
    <property type="protein sequence ID" value="CAC8230784.1"/>
    <property type="molecule type" value="Genomic_DNA"/>
</dbReference>
<sequence length="109" mass="11693">MIKLDKGSLVRGVLGLLAFVNVALELSGHNPIPIDEGAINTFITLAFLGATTILGYYKNFNVTQEAHIAQANLNALKQQKKYAQNTGGVISAAMADEDSLPNKHLDQTI</sequence>
<dbReference type="NCBIfam" id="TIGR01592">
    <property type="entry name" value="holin_SPP1"/>
    <property type="match status" value="1"/>
</dbReference>
<dbReference type="Proteomes" id="UP000442782">
    <property type="component" value="Unassembled WGS sequence"/>
</dbReference>
<evidence type="ECO:0000313" key="20">
    <source>
        <dbReference type="Proteomes" id="UP000459586"/>
    </source>
</evidence>
<comment type="subcellular location">
    <subcellularLocation>
        <location evidence="1">Membrane</location>
    </subcellularLocation>
</comment>
<protein>
    <submittedName>
        <fullName evidence="8">Phage holin</fullName>
    </submittedName>
</protein>
<evidence type="ECO:0000256" key="1">
    <source>
        <dbReference type="ARBA" id="ARBA00004370"/>
    </source>
</evidence>
<evidence type="ECO:0000256" key="5">
    <source>
        <dbReference type="SAM" id="Phobius"/>
    </source>
</evidence>
<evidence type="ECO:0000313" key="15">
    <source>
        <dbReference type="Proteomes" id="UP000293434"/>
    </source>
</evidence>
<evidence type="ECO:0000313" key="23">
    <source>
        <dbReference type="Proteomes" id="UP000507112"/>
    </source>
</evidence>
<evidence type="ECO:0000313" key="21">
    <source>
        <dbReference type="Proteomes" id="UP000459702"/>
    </source>
</evidence>
<reference evidence="14 15" key="1">
    <citation type="submission" date="2018-11" db="EMBL/GenBank/DDBJ databases">
        <title>Genomic profiling of Staphylococcus species from a Poultry farm system in KwaZulu-Natal, South Africa.</title>
        <authorList>
            <person name="Amoako D.G."/>
            <person name="Somboro A.M."/>
            <person name="Abia A.L.K."/>
            <person name="Bester L.A."/>
            <person name="Essack S.Y."/>
        </authorList>
    </citation>
    <scope>NUCLEOTIDE SEQUENCE [LARGE SCALE GENOMIC DNA]</scope>
    <source>
        <strain evidence="14 15">SA9</strain>
    </source>
</reference>
<dbReference type="Proteomes" id="UP000459702">
    <property type="component" value="Unassembled WGS sequence"/>
</dbReference>
<feature type="transmembrane region" description="Helical" evidence="5">
    <location>
        <begin position="38"/>
        <end position="57"/>
    </location>
</feature>
<dbReference type="EMBL" id="CACTPI010000012">
    <property type="protein sequence ID" value="CAA4153967.1"/>
    <property type="molecule type" value="Genomic_DNA"/>
</dbReference>
<dbReference type="EMBL" id="CACTQT010000015">
    <property type="protein sequence ID" value="CAA4391803.1"/>
    <property type="molecule type" value="Genomic_DNA"/>
</dbReference>
<comment type="caution">
    <text evidence="8">The sequence shown here is derived from an EMBL/GenBank/DDBJ whole genome shotgun (WGS) entry which is preliminary data.</text>
</comment>
<keyword evidence="3 5" id="KW-1133">Transmembrane helix</keyword>
<evidence type="ECO:0000313" key="19">
    <source>
        <dbReference type="Proteomes" id="UP000443708"/>
    </source>
</evidence>
<accession>A0A2I7Y9A6</accession>
<evidence type="ECO:0000313" key="8">
    <source>
        <dbReference type="EMBL" id="CAA4391803.1"/>
    </source>
</evidence>
<dbReference type="InterPro" id="IPR006479">
    <property type="entry name" value="Holin"/>
</dbReference>
<evidence type="ECO:0000313" key="7">
    <source>
        <dbReference type="EMBL" id="CAA4153967.1"/>
    </source>
</evidence>
<dbReference type="AlphaFoldDB" id="A0A2I7Y9A6"/>
<dbReference type="Proteomes" id="UP000459586">
    <property type="component" value="Unassembled WGS sequence"/>
</dbReference>
<keyword evidence="4 5" id="KW-0472">Membrane</keyword>
<dbReference type="EMBL" id="RQTC01000101">
    <property type="protein sequence ID" value="RZH93493.1"/>
    <property type="molecule type" value="Genomic_DNA"/>
</dbReference>
<evidence type="ECO:0000313" key="16">
    <source>
        <dbReference type="Proteomes" id="UP000442696"/>
    </source>
</evidence>
<dbReference type="EMBL" id="CACURZ010000016">
    <property type="protein sequence ID" value="CAA6382565.1"/>
    <property type="molecule type" value="Genomic_DNA"/>
</dbReference>
<dbReference type="EMBL" id="CACTWD010000017">
    <property type="protein sequence ID" value="CAA4701129.1"/>
    <property type="molecule type" value="Genomic_DNA"/>
</dbReference>
<reference evidence="16 17" key="2">
    <citation type="submission" date="2019-12" db="EMBL/GenBank/DDBJ databases">
        <authorList>
            <consortium name="Pathogen Informatics"/>
        </authorList>
    </citation>
    <scope>NUCLEOTIDE SEQUENCE [LARGE SCALE GENOMIC DNA]</scope>
    <source>
        <strain evidence="13 23">MOS105</strain>
        <strain evidence="7 19">S040_N01_C01</strain>
        <strain evidence="6 17">S087_N01_C01</strain>
        <strain evidence="12 22">SG160</strain>
        <strain evidence="10 21">T012_N10_C04</strain>
        <strain evidence="8 16">T012_N16_C08</strain>
        <strain evidence="9 18">T065_N03_C06</strain>
        <strain evidence="11 20">T197_A02_C01</strain>
    </source>
</reference>
<dbReference type="Proteomes" id="UP000505390">
    <property type="component" value="Unassembled WGS sequence"/>
</dbReference>
<dbReference type="Pfam" id="PF04688">
    <property type="entry name" value="Holin_SPP1"/>
    <property type="match status" value="1"/>
</dbReference>
<evidence type="ECO:0000256" key="3">
    <source>
        <dbReference type="ARBA" id="ARBA00022989"/>
    </source>
</evidence>
<evidence type="ECO:0000313" key="11">
    <source>
        <dbReference type="EMBL" id="CAA6382565.1"/>
    </source>
</evidence>
<evidence type="ECO:0000313" key="12">
    <source>
        <dbReference type="EMBL" id="CAC5807818.1"/>
    </source>
</evidence>
<dbReference type="Proteomes" id="UP000443506">
    <property type="component" value="Unassembled WGS sequence"/>
</dbReference>
<dbReference type="Proteomes" id="UP000293434">
    <property type="component" value="Unassembled WGS sequence"/>
</dbReference>